<dbReference type="Proteomes" id="UP001304298">
    <property type="component" value="Unassembled WGS sequence"/>
</dbReference>
<reference evidence="1 2" key="1">
    <citation type="submission" date="2023-12" db="EMBL/GenBank/DDBJ databases">
        <title>Amycolatopsis sp. V23-08.</title>
        <authorList>
            <person name="Somphong A."/>
        </authorList>
    </citation>
    <scope>NUCLEOTIDE SEQUENCE [LARGE SCALE GENOMIC DNA]</scope>
    <source>
        <strain evidence="1 2">V23-08</strain>
    </source>
</reference>
<evidence type="ECO:0000313" key="2">
    <source>
        <dbReference type="Proteomes" id="UP001304298"/>
    </source>
</evidence>
<evidence type="ECO:0000313" key="1">
    <source>
        <dbReference type="EMBL" id="MEA5363913.1"/>
    </source>
</evidence>
<organism evidence="1 2">
    <name type="scientific">Amycolatopsis heterodermiae</name>
    <dbReference type="NCBI Taxonomy" id="3110235"/>
    <lineage>
        <taxon>Bacteria</taxon>
        <taxon>Bacillati</taxon>
        <taxon>Actinomycetota</taxon>
        <taxon>Actinomycetes</taxon>
        <taxon>Pseudonocardiales</taxon>
        <taxon>Pseudonocardiaceae</taxon>
        <taxon>Amycolatopsis</taxon>
    </lineage>
</organism>
<keyword evidence="2" id="KW-1185">Reference proteome</keyword>
<sequence>MDSHTGGALAWLAQGAASNLLDRLVDRALDGPPPMPSWPRLGGSPPGTVEISVRHQLTIRTRTPVILTLQEDGSRTGTVFSVVLGHTTRVNLPGGDYFGAAMIVDPLGRTRSGQTLQGIGWSRLKVTSRRTSPLVIPAHHPTAPVLLQLGLRKPDGTPLFRLPRSRL</sequence>
<protein>
    <submittedName>
        <fullName evidence="1">Uncharacterized protein</fullName>
    </submittedName>
</protein>
<accession>A0ABU5RCD0</accession>
<gene>
    <name evidence="1" type="ORF">VA596_30575</name>
</gene>
<name>A0ABU5RCD0_9PSEU</name>
<proteinExistence type="predicted"/>
<comment type="caution">
    <text evidence="1">The sequence shown here is derived from an EMBL/GenBank/DDBJ whole genome shotgun (WGS) entry which is preliminary data.</text>
</comment>
<dbReference type="EMBL" id="JAYFSI010000008">
    <property type="protein sequence ID" value="MEA5363913.1"/>
    <property type="molecule type" value="Genomic_DNA"/>
</dbReference>
<dbReference type="RefSeq" id="WP_323331669.1">
    <property type="nucleotide sequence ID" value="NZ_JAYFSI010000008.1"/>
</dbReference>